<protein>
    <submittedName>
        <fullName evidence="2">Octanoyltransferase LipM</fullName>
    </submittedName>
</protein>
<proteinExistence type="predicted"/>
<reference evidence="3" key="1">
    <citation type="journal article" date="2015" name="MBio">
        <title>Genome-Resolved Metagenomic Analysis Reveals Roles for Candidate Phyla and Other Microbial Community Members in Biogeochemical Transformations in Oil Reservoirs.</title>
        <authorList>
            <person name="Hu P."/>
            <person name="Tom L."/>
            <person name="Singh A."/>
            <person name="Thomas B.C."/>
            <person name="Baker B.J."/>
            <person name="Piceno Y.M."/>
            <person name="Andersen G.L."/>
            <person name="Banfield J.F."/>
        </authorList>
    </citation>
    <scope>NUCLEOTIDE SEQUENCE [LARGE SCALE GENOMIC DNA]</scope>
</reference>
<dbReference type="InterPro" id="IPR050664">
    <property type="entry name" value="Octanoyltrans_LipM/LipL"/>
</dbReference>
<dbReference type="GO" id="GO:0016740">
    <property type="term" value="F:transferase activity"/>
    <property type="evidence" value="ECO:0007669"/>
    <property type="project" value="UniProtKB-KW"/>
</dbReference>
<dbReference type="Proteomes" id="UP000053467">
    <property type="component" value="Unassembled WGS sequence"/>
</dbReference>
<accession>A0A101I2Q1</accession>
<dbReference type="PATRIC" id="fig|1635277.3.peg.643"/>
<dbReference type="PANTHER" id="PTHR43679">
    <property type="entry name" value="OCTANOYLTRANSFERASE LIPM-RELATED"/>
    <property type="match status" value="1"/>
</dbReference>
<evidence type="ECO:0000313" key="3">
    <source>
        <dbReference type="Proteomes" id="UP000053467"/>
    </source>
</evidence>
<dbReference type="InterPro" id="IPR045864">
    <property type="entry name" value="aa-tRNA-synth_II/BPL/LPL"/>
</dbReference>
<name>A0A101I2Q1_UNCT6</name>
<feature type="domain" description="BPL/LPL catalytic" evidence="1">
    <location>
        <begin position="26"/>
        <end position="220"/>
    </location>
</feature>
<dbReference type="EMBL" id="LGGX01000006">
    <property type="protein sequence ID" value="KUK87299.1"/>
    <property type="molecule type" value="Genomic_DNA"/>
</dbReference>
<evidence type="ECO:0000313" key="2">
    <source>
        <dbReference type="EMBL" id="KUK87299.1"/>
    </source>
</evidence>
<dbReference type="Pfam" id="PF21948">
    <property type="entry name" value="LplA-B_cat"/>
    <property type="match status" value="1"/>
</dbReference>
<keyword evidence="2" id="KW-0808">Transferase</keyword>
<dbReference type="PROSITE" id="PS51733">
    <property type="entry name" value="BPL_LPL_CATALYTIC"/>
    <property type="match status" value="1"/>
</dbReference>
<gene>
    <name evidence="2" type="ORF">XE03_0907</name>
</gene>
<evidence type="ECO:0000259" key="1">
    <source>
        <dbReference type="PROSITE" id="PS51733"/>
    </source>
</evidence>
<dbReference type="Gene3D" id="3.30.930.10">
    <property type="entry name" value="Bira Bifunctional Protein, Domain 2"/>
    <property type="match status" value="1"/>
</dbReference>
<dbReference type="InterPro" id="IPR004143">
    <property type="entry name" value="BPL_LPL_catalytic"/>
</dbReference>
<organism evidence="2 3">
    <name type="scientific">candidate division TA06 bacterium 34_109</name>
    <dbReference type="NCBI Taxonomy" id="1635277"/>
    <lineage>
        <taxon>Bacteria</taxon>
        <taxon>Bacteria division TA06</taxon>
    </lineage>
</organism>
<comment type="caution">
    <text evidence="2">The sequence shown here is derived from an EMBL/GenBank/DDBJ whole genome shotgun (WGS) entry which is preliminary data.</text>
</comment>
<dbReference type="AlphaFoldDB" id="A0A101I2Q1"/>
<sequence>MKGYYLDYSVFDVYTNMACDEWAYKNIDTVFFRFYSFSKPSITIGYNQRYNVGIDYDYIKRESIDITRRITGGRAVLHSGDLTYSFVGNIEFFGGNGGLLERYKKISEIFIKGFEELGINAKLSQGEKRDNFIANCFGSQSVYEISLNGEKIVGSAQTFSEKIFLQQGSILVKESVIPQEKIYGENFSNNIENLTGLIYNIKDMSFLFYKVFFRELDFEWERVDIDFEDLEFKKIVEKYKDEEWIKRR</sequence>
<dbReference type="PANTHER" id="PTHR43679:SF2">
    <property type="entry name" value="OCTANOYL-[GCVH]:PROTEIN N-OCTANOYLTRANSFERASE"/>
    <property type="match status" value="1"/>
</dbReference>
<dbReference type="SUPFAM" id="SSF55681">
    <property type="entry name" value="Class II aaRS and biotin synthetases"/>
    <property type="match status" value="1"/>
</dbReference>